<dbReference type="AlphaFoldDB" id="A0A9E8NAB7"/>
<dbReference type="PROSITE" id="PS50109">
    <property type="entry name" value="HIS_KIN"/>
    <property type="match status" value="1"/>
</dbReference>
<accession>A0A9E8NAB7</accession>
<dbReference type="PANTHER" id="PTHR42878:SF7">
    <property type="entry name" value="SENSOR HISTIDINE KINASE GLRK"/>
    <property type="match status" value="1"/>
</dbReference>
<keyword evidence="12" id="KW-1185">Reference proteome</keyword>
<evidence type="ECO:0000256" key="9">
    <source>
        <dbReference type="SAM" id="Phobius"/>
    </source>
</evidence>
<dbReference type="GO" id="GO:0030295">
    <property type="term" value="F:protein kinase activator activity"/>
    <property type="evidence" value="ECO:0007669"/>
    <property type="project" value="TreeGrafter"/>
</dbReference>
<evidence type="ECO:0000256" key="2">
    <source>
        <dbReference type="ARBA" id="ARBA00012438"/>
    </source>
</evidence>
<keyword evidence="3" id="KW-0597">Phosphoprotein</keyword>
<dbReference type="GO" id="GO:0007234">
    <property type="term" value="P:osmosensory signaling via phosphorelay pathway"/>
    <property type="evidence" value="ECO:0007669"/>
    <property type="project" value="TreeGrafter"/>
</dbReference>
<evidence type="ECO:0000259" key="10">
    <source>
        <dbReference type="PROSITE" id="PS50109"/>
    </source>
</evidence>
<organism evidence="11 12">
    <name type="scientific">Dyadobacter pollutisoli</name>
    <dbReference type="NCBI Taxonomy" id="2910158"/>
    <lineage>
        <taxon>Bacteria</taxon>
        <taxon>Pseudomonadati</taxon>
        <taxon>Bacteroidota</taxon>
        <taxon>Cytophagia</taxon>
        <taxon>Cytophagales</taxon>
        <taxon>Spirosomataceae</taxon>
        <taxon>Dyadobacter</taxon>
    </lineage>
</organism>
<keyword evidence="9" id="KW-0812">Transmembrane</keyword>
<dbReference type="SUPFAM" id="SSF55874">
    <property type="entry name" value="ATPase domain of HSP90 chaperone/DNA topoisomerase II/histidine kinase"/>
    <property type="match status" value="1"/>
</dbReference>
<dbReference type="KEGG" id="dpf:ON006_27200"/>
<dbReference type="InterPro" id="IPR019734">
    <property type="entry name" value="TPR_rpt"/>
</dbReference>
<dbReference type="Gene3D" id="3.30.565.10">
    <property type="entry name" value="Histidine kinase-like ATPase, C-terminal domain"/>
    <property type="match status" value="1"/>
</dbReference>
<dbReference type="EC" id="2.7.13.3" evidence="2"/>
<sequence>MKAHILCTLVILITLPVFGQVEKIRNLQQSLPLIKDSMQYVDVVNRISLLFYEQNADSTLYYGLRAREIAFRLHYAKGLADATNNLGVVFDIKGNVQLALRYYNDAYNEYTILGDSSNIVQTLMNIATVYGISGKDQKALSNFGRALSLGSRISHDSITALVIYNYILSFPQKFSDSKKKELTEKASQIATKYRDARLKLAIQQLQADNLIANNEREKGMQLLESTLASALNMQLYYLSMDLLLDLGDNYFANEPDKALRFYTQALRLAEEKSYRMYAKDICKKLYDIYLSKGDTQTAFIYSQRLLKLYEEQAEIDKVSGIDYIEYAVKDQQLISQQVAADYNTKMLWLAIAVCFLTILSIIFLWRNWKLTGKTNEVLTMQFRQLESTTEALESSNQNYARLIKMVAHDLRNPIGGIHSLSALLKEGDLPPDTASEFIHLIYESSNGCLKLIGDLLQTDFDFKESELQKEEFNLSRFLQQAITLLTFKANEKNQQLILEDSVQTMITADPDKLLRVLNNLIVNAIKFSPDGEVIEVNTEQSSNGVVISVKDNGLGIPKSYAAKLFDPFTPSKRKGTAGEQPFGLGLYISKQIVDAHRGRIWFESEEGKGTTFFVFLPEEKSFVTETTNVRDKVSGS</sequence>
<evidence type="ECO:0000256" key="6">
    <source>
        <dbReference type="ARBA" id="ARBA00022777"/>
    </source>
</evidence>
<evidence type="ECO:0000313" key="11">
    <source>
        <dbReference type="EMBL" id="WAC11407.1"/>
    </source>
</evidence>
<dbReference type="Gene3D" id="1.10.287.130">
    <property type="match status" value="1"/>
</dbReference>
<dbReference type="InterPro" id="IPR003661">
    <property type="entry name" value="HisK_dim/P_dom"/>
</dbReference>
<dbReference type="Pfam" id="PF02518">
    <property type="entry name" value="HATPase_c"/>
    <property type="match status" value="1"/>
</dbReference>
<evidence type="ECO:0000256" key="5">
    <source>
        <dbReference type="ARBA" id="ARBA00022741"/>
    </source>
</evidence>
<dbReference type="FunFam" id="3.30.565.10:FF:000006">
    <property type="entry name" value="Sensor histidine kinase WalK"/>
    <property type="match status" value="1"/>
</dbReference>
<keyword evidence="7" id="KW-0067">ATP-binding</keyword>
<dbReference type="Proteomes" id="UP001164653">
    <property type="component" value="Chromosome"/>
</dbReference>
<dbReference type="InterPro" id="IPR050351">
    <property type="entry name" value="BphY/WalK/GraS-like"/>
</dbReference>
<evidence type="ECO:0000256" key="7">
    <source>
        <dbReference type="ARBA" id="ARBA00022840"/>
    </source>
</evidence>
<gene>
    <name evidence="11" type="ORF">ON006_27200</name>
</gene>
<dbReference type="SUPFAM" id="SSF47384">
    <property type="entry name" value="Homodimeric domain of signal transducing histidine kinase"/>
    <property type="match status" value="1"/>
</dbReference>
<keyword evidence="4" id="KW-0808">Transferase</keyword>
<dbReference type="SMART" id="SM00028">
    <property type="entry name" value="TPR"/>
    <property type="match status" value="3"/>
</dbReference>
<keyword evidence="8" id="KW-0902">Two-component regulatory system</keyword>
<dbReference type="InterPro" id="IPR036097">
    <property type="entry name" value="HisK_dim/P_sf"/>
</dbReference>
<dbReference type="SMART" id="SM00388">
    <property type="entry name" value="HisKA"/>
    <property type="match status" value="1"/>
</dbReference>
<keyword evidence="5" id="KW-0547">Nucleotide-binding</keyword>
<evidence type="ECO:0000313" key="12">
    <source>
        <dbReference type="Proteomes" id="UP001164653"/>
    </source>
</evidence>
<keyword evidence="9" id="KW-1133">Transmembrane helix</keyword>
<dbReference type="SUPFAM" id="SSF48452">
    <property type="entry name" value="TPR-like"/>
    <property type="match status" value="2"/>
</dbReference>
<dbReference type="GO" id="GO:0005524">
    <property type="term" value="F:ATP binding"/>
    <property type="evidence" value="ECO:0007669"/>
    <property type="project" value="UniProtKB-KW"/>
</dbReference>
<dbReference type="RefSeq" id="WP_244821338.1">
    <property type="nucleotide sequence ID" value="NZ_CP112998.1"/>
</dbReference>
<dbReference type="InterPro" id="IPR005467">
    <property type="entry name" value="His_kinase_dom"/>
</dbReference>
<dbReference type="InterPro" id="IPR003594">
    <property type="entry name" value="HATPase_dom"/>
</dbReference>
<feature type="domain" description="Histidine kinase" evidence="10">
    <location>
        <begin position="405"/>
        <end position="620"/>
    </location>
</feature>
<dbReference type="SMART" id="SM00387">
    <property type="entry name" value="HATPase_c"/>
    <property type="match status" value="1"/>
</dbReference>
<evidence type="ECO:0000256" key="3">
    <source>
        <dbReference type="ARBA" id="ARBA00022553"/>
    </source>
</evidence>
<evidence type="ECO:0000256" key="8">
    <source>
        <dbReference type="ARBA" id="ARBA00023012"/>
    </source>
</evidence>
<dbReference type="Pfam" id="PF00512">
    <property type="entry name" value="HisKA"/>
    <property type="match status" value="1"/>
</dbReference>
<dbReference type="GO" id="GO:0000156">
    <property type="term" value="F:phosphorelay response regulator activity"/>
    <property type="evidence" value="ECO:0007669"/>
    <property type="project" value="TreeGrafter"/>
</dbReference>
<evidence type="ECO:0000256" key="4">
    <source>
        <dbReference type="ARBA" id="ARBA00022679"/>
    </source>
</evidence>
<feature type="transmembrane region" description="Helical" evidence="9">
    <location>
        <begin position="346"/>
        <end position="365"/>
    </location>
</feature>
<protein>
    <recommendedName>
        <fullName evidence="2">histidine kinase</fullName>
        <ecNumber evidence="2">2.7.13.3</ecNumber>
    </recommendedName>
</protein>
<evidence type="ECO:0000256" key="1">
    <source>
        <dbReference type="ARBA" id="ARBA00000085"/>
    </source>
</evidence>
<keyword evidence="6 11" id="KW-0418">Kinase</keyword>
<dbReference type="GO" id="GO:0000155">
    <property type="term" value="F:phosphorelay sensor kinase activity"/>
    <property type="evidence" value="ECO:0007669"/>
    <property type="project" value="InterPro"/>
</dbReference>
<reference evidence="11" key="1">
    <citation type="submission" date="2022-11" db="EMBL/GenBank/DDBJ databases">
        <title>Dyadobacter pollutisoli sp. nov., isolated from plastic dumped soil.</title>
        <authorList>
            <person name="Kim J.M."/>
            <person name="Kim K.R."/>
            <person name="Lee J.K."/>
            <person name="Hao L."/>
            <person name="Jeon C.O."/>
        </authorList>
    </citation>
    <scope>NUCLEOTIDE SEQUENCE</scope>
    <source>
        <strain evidence="11">U1</strain>
    </source>
</reference>
<dbReference type="InterPro" id="IPR036890">
    <property type="entry name" value="HATPase_C_sf"/>
</dbReference>
<name>A0A9E8NAB7_9BACT</name>
<dbReference type="CDD" id="cd00075">
    <property type="entry name" value="HATPase"/>
    <property type="match status" value="1"/>
</dbReference>
<proteinExistence type="predicted"/>
<dbReference type="CDD" id="cd00082">
    <property type="entry name" value="HisKA"/>
    <property type="match status" value="1"/>
</dbReference>
<dbReference type="PANTHER" id="PTHR42878">
    <property type="entry name" value="TWO-COMPONENT HISTIDINE KINASE"/>
    <property type="match status" value="1"/>
</dbReference>
<keyword evidence="9" id="KW-0472">Membrane</keyword>
<dbReference type="PRINTS" id="PR00344">
    <property type="entry name" value="BCTRLSENSOR"/>
</dbReference>
<dbReference type="InterPro" id="IPR011990">
    <property type="entry name" value="TPR-like_helical_dom_sf"/>
</dbReference>
<comment type="catalytic activity">
    <reaction evidence="1">
        <text>ATP + protein L-histidine = ADP + protein N-phospho-L-histidine.</text>
        <dbReference type="EC" id="2.7.13.3"/>
    </reaction>
</comment>
<dbReference type="Gene3D" id="1.25.40.10">
    <property type="entry name" value="Tetratricopeptide repeat domain"/>
    <property type="match status" value="2"/>
</dbReference>
<dbReference type="EMBL" id="CP112998">
    <property type="protein sequence ID" value="WAC11407.1"/>
    <property type="molecule type" value="Genomic_DNA"/>
</dbReference>
<dbReference type="InterPro" id="IPR004358">
    <property type="entry name" value="Sig_transdc_His_kin-like_C"/>
</dbReference>